<dbReference type="InParanoid" id="E9I6D7"/>
<gene>
    <name evidence="1" type="ORF">DAPPUDRAFT_124179</name>
</gene>
<name>E9I6D7_DAPPU</name>
<evidence type="ECO:0000313" key="2">
    <source>
        <dbReference type="Proteomes" id="UP000000305"/>
    </source>
</evidence>
<dbReference type="Proteomes" id="UP000000305">
    <property type="component" value="Unassembled WGS sequence"/>
</dbReference>
<evidence type="ECO:0000313" key="1">
    <source>
        <dbReference type="EMBL" id="EFX60443.1"/>
    </source>
</evidence>
<proteinExistence type="predicted"/>
<accession>E9I6D7</accession>
<dbReference type="KEGG" id="dpx:DAPPUDRAFT_124179"/>
<protein>
    <submittedName>
        <fullName evidence="1">Uncharacterized protein</fullName>
    </submittedName>
</protein>
<dbReference type="AlphaFoldDB" id="E9I6D7"/>
<dbReference type="EMBL" id="GL736390">
    <property type="protein sequence ID" value="EFX60443.1"/>
    <property type="molecule type" value="Genomic_DNA"/>
</dbReference>
<dbReference type="HOGENOM" id="CLU_1847173_0_0_1"/>
<keyword evidence="2" id="KW-1185">Reference proteome</keyword>
<sequence length="139" mass="15339">MLNYWVQVGYINGNPLGLFRQLKQKILDGKTSSQDGKGIKGRKRAHAAVVSAEGTEKVERFLDDEMKAAAIQAVENMSLVEGDAALAEYERARFILAFLFLLAPRVGELELHSMNSFKEKLKLKWSEGAQVTIPGGATD</sequence>
<reference evidence="1 2" key="1">
    <citation type="journal article" date="2011" name="Science">
        <title>The ecoresponsive genome of Daphnia pulex.</title>
        <authorList>
            <person name="Colbourne J.K."/>
            <person name="Pfrender M.E."/>
            <person name="Gilbert D."/>
            <person name="Thomas W.K."/>
            <person name="Tucker A."/>
            <person name="Oakley T.H."/>
            <person name="Tokishita S."/>
            <person name="Aerts A."/>
            <person name="Arnold G.J."/>
            <person name="Basu M.K."/>
            <person name="Bauer D.J."/>
            <person name="Caceres C.E."/>
            <person name="Carmel L."/>
            <person name="Casola C."/>
            <person name="Choi J.H."/>
            <person name="Detter J.C."/>
            <person name="Dong Q."/>
            <person name="Dusheyko S."/>
            <person name="Eads B.D."/>
            <person name="Frohlich T."/>
            <person name="Geiler-Samerotte K.A."/>
            <person name="Gerlach D."/>
            <person name="Hatcher P."/>
            <person name="Jogdeo S."/>
            <person name="Krijgsveld J."/>
            <person name="Kriventseva E.V."/>
            <person name="Kultz D."/>
            <person name="Laforsch C."/>
            <person name="Lindquist E."/>
            <person name="Lopez J."/>
            <person name="Manak J.R."/>
            <person name="Muller J."/>
            <person name="Pangilinan J."/>
            <person name="Patwardhan R.P."/>
            <person name="Pitluck S."/>
            <person name="Pritham E.J."/>
            <person name="Rechtsteiner A."/>
            <person name="Rho M."/>
            <person name="Rogozin I.B."/>
            <person name="Sakarya O."/>
            <person name="Salamov A."/>
            <person name="Schaack S."/>
            <person name="Shapiro H."/>
            <person name="Shiga Y."/>
            <person name="Skalitzky C."/>
            <person name="Smith Z."/>
            <person name="Souvorov A."/>
            <person name="Sung W."/>
            <person name="Tang Z."/>
            <person name="Tsuchiya D."/>
            <person name="Tu H."/>
            <person name="Vos H."/>
            <person name="Wang M."/>
            <person name="Wolf Y.I."/>
            <person name="Yamagata H."/>
            <person name="Yamada T."/>
            <person name="Ye Y."/>
            <person name="Shaw J.R."/>
            <person name="Andrews J."/>
            <person name="Crease T.J."/>
            <person name="Tang H."/>
            <person name="Lucas S.M."/>
            <person name="Robertson H.M."/>
            <person name="Bork P."/>
            <person name="Koonin E.V."/>
            <person name="Zdobnov E.M."/>
            <person name="Grigoriev I.V."/>
            <person name="Lynch M."/>
            <person name="Boore J.L."/>
        </authorList>
    </citation>
    <scope>NUCLEOTIDE SEQUENCE [LARGE SCALE GENOMIC DNA]</scope>
</reference>
<organism evidence="1 2">
    <name type="scientific">Daphnia pulex</name>
    <name type="common">Water flea</name>
    <dbReference type="NCBI Taxonomy" id="6669"/>
    <lineage>
        <taxon>Eukaryota</taxon>
        <taxon>Metazoa</taxon>
        <taxon>Ecdysozoa</taxon>
        <taxon>Arthropoda</taxon>
        <taxon>Crustacea</taxon>
        <taxon>Branchiopoda</taxon>
        <taxon>Diplostraca</taxon>
        <taxon>Cladocera</taxon>
        <taxon>Anomopoda</taxon>
        <taxon>Daphniidae</taxon>
        <taxon>Daphnia</taxon>
    </lineage>
</organism>